<dbReference type="InterPro" id="IPR050343">
    <property type="entry name" value="RsuA_PseudoU_synthase"/>
</dbReference>
<dbReference type="PANTHER" id="PTHR47683">
    <property type="entry name" value="PSEUDOURIDINE SYNTHASE FAMILY PROTEIN-RELATED"/>
    <property type="match status" value="1"/>
</dbReference>
<organism evidence="6 7">
    <name type="scientific">Prosthecobacter fluviatilis</name>
    <dbReference type="NCBI Taxonomy" id="445931"/>
    <lineage>
        <taxon>Bacteria</taxon>
        <taxon>Pseudomonadati</taxon>
        <taxon>Verrucomicrobiota</taxon>
        <taxon>Verrucomicrobiia</taxon>
        <taxon>Verrucomicrobiales</taxon>
        <taxon>Verrucomicrobiaceae</taxon>
        <taxon>Prosthecobacter</taxon>
    </lineage>
</organism>
<dbReference type="Pfam" id="PF01479">
    <property type="entry name" value="S4"/>
    <property type="match status" value="1"/>
</dbReference>
<dbReference type="CDD" id="cd00165">
    <property type="entry name" value="S4"/>
    <property type="match status" value="1"/>
</dbReference>
<dbReference type="NCBIfam" id="TIGR00093">
    <property type="entry name" value="pseudouridine synthase"/>
    <property type="match status" value="1"/>
</dbReference>
<dbReference type="SMART" id="SM00363">
    <property type="entry name" value="S4"/>
    <property type="match status" value="1"/>
</dbReference>
<comment type="caution">
    <text evidence="6">The sequence shown here is derived from an EMBL/GenBank/DDBJ whole genome shotgun (WGS) entry which is preliminary data.</text>
</comment>
<dbReference type="Gene3D" id="3.30.70.580">
    <property type="entry name" value="Pseudouridine synthase I, catalytic domain, N-terminal subdomain"/>
    <property type="match status" value="1"/>
</dbReference>
<keyword evidence="2 4" id="KW-0413">Isomerase</keyword>
<dbReference type="PROSITE" id="PS50889">
    <property type="entry name" value="S4"/>
    <property type="match status" value="1"/>
</dbReference>
<proteinExistence type="inferred from homology"/>
<dbReference type="EMBL" id="JBHSMQ010000006">
    <property type="protein sequence ID" value="MFC5456479.1"/>
    <property type="molecule type" value="Genomic_DNA"/>
</dbReference>
<gene>
    <name evidence="6" type="ORF">ACFQDI_16565</name>
</gene>
<evidence type="ECO:0000256" key="4">
    <source>
        <dbReference type="RuleBase" id="RU003887"/>
    </source>
</evidence>
<dbReference type="SUPFAM" id="SSF55120">
    <property type="entry name" value="Pseudouridine synthase"/>
    <property type="match status" value="1"/>
</dbReference>
<comment type="similarity">
    <text evidence="1 4">Belongs to the pseudouridine synthase RsuA family.</text>
</comment>
<dbReference type="InterPro" id="IPR042092">
    <property type="entry name" value="PsdUridine_s_RsuA/RluB/E/F_cat"/>
</dbReference>
<dbReference type="InterPro" id="IPR020103">
    <property type="entry name" value="PsdUridine_synth_cat_dom_sf"/>
</dbReference>
<dbReference type="PANTHER" id="PTHR47683:SF2">
    <property type="entry name" value="RNA-BINDING S4 DOMAIN-CONTAINING PROTEIN"/>
    <property type="match status" value="1"/>
</dbReference>
<dbReference type="InterPro" id="IPR018496">
    <property type="entry name" value="PsdUridine_synth_RsuA/RluB_CS"/>
</dbReference>
<evidence type="ECO:0000259" key="5">
    <source>
        <dbReference type="SMART" id="SM00363"/>
    </source>
</evidence>
<dbReference type="InterPro" id="IPR002942">
    <property type="entry name" value="S4_RNA-bd"/>
</dbReference>
<dbReference type="Gene3D" id="3.30.70.1560">
    <property type="entry name" value="Alpha-L RNA-binding motif"/>
    <property type="match status" value="1"/>
</dbReference>
<evidence type="ECO:0000256" key="1">
    <source>
        <dbReference type="ARBA" id="ARBA00008348"/>
    </source>
</evidence>
<dbReference type="Pfam" id="PF00849">
    <property type="entry name" value="PseudoU_synth_2"/>
    <property type="match status" value="1"/>
</dbReference>
<dbReference type="InterPro" id="IPR036986">
    <property type="entry name" value="S4_RNA-bd_sf"/>
</dbReference>
<evidence type="ECO:0000313" key="6">
    <source>
        <dbReference type="EMBL" id="MFC5456479.1"/>
    </source>
</evidence>
<dbReference type="RefSeq" id="WP_377168755.1">
    <property type="nucleotide sequence ID" value="NZ_JBHSMQ010000006.1"/>
</dbReference>
<dbReference type="InterPro" id="IPR006145">
    <property type="entry name" value="PsdUridine_synth_RsuA/RluA"/>
</dbReference>
<dbReference type="SUPFAM" id="SSF55174">
    <property type="entry name" value="Alpha-L RNA-binding motif"/>
    <property type="match status" value="1"/>
</dbReference>
<protein>
    <recommendedName>
        <fullName evidence="4">Pseudouridine synthase</fullName>
        <ecNumber evidence="4">5.4.99.-</ecNumber>
    </recommendedName>
</protein>
<keyword evidence="3" id="KW-0694">RNA-binding</keyword>
<dbReference type="InterPro" id="IPR020094">
    <property type="entry name" value="TruA/RsuA/RluB/E/F_N"/>
</dbReference>
<reference evidence="7" key="1">
    <citation type="journal article" date="2019" name="Int. J. Syst. Evol. Microbiol.">
        <title>The Global Catalogue of Microorganisms (GCM) 10K type strain sequencing project: providing services to taxonomists for standard genome sequencing and annotation.</title>
        <authorList>
            <consortium name="The Broad Institute Genomics Platform"/>
            <consortium name="The Broad Institute Genome Sequencing Center for Infectious Disease"/>
            <person name="Wu L."/>
            <person name="Ma J."/>
        </authorList>
    </citation>
    <scope>NUCLEOTIDE SEQUENCE [LARGE SCALE GENOMIC DNA]</scope>
    <source>
        <strain evidence="7">CGMCC 4.1469</strain>
    </source>
</reference>
<evidence type="ECO:0000256" key="3">
    <source>
        <dbReference type="PROSITE-ProRule" id="PRU00182"/>
    </source>
</evidence>
<sequence>MSQQPPPPTRTGLARAMSKLGFCSRSRATELIRMGKVKVNLVVRKNPEFPVVLKKDVIIMDDVSINQAKQVYVMLNKPRGLVTSASDELGRETVYSCFEGSRLPHLSPVGRLDKASEGLLLFTNDNTWADAITNPDTHVDKTYHVQIGGTVDEKRLAQIRKGVEDEELGGHLSAKAVKILRAGEKNMWLEVILDEGRNRHIRRLLEAFNIEVLRLMRVKIGTLELGSLPKGKWRELSKNEITKLRARQPAV</sequence>
<dbReference type="Gene3D" id="3.10.290.10">
    <property type="entry name" value="RNA-binding S4 domain"/>
    <property type="match status" value="1"/>
</dbReference>
<dbReference type="Proteomes" id="UP001596052">
    <property type="component" value="Unassembled WGS sequence"/>
</dbReference>
<feature type="domain" description="RNA-binding S4" evidence="5">
    <location>
        <begin position="11"/>
        <end position="79"/>
    </location>
</feature>
<dbReference type="EC" id="5.4.99.-" evidence="4"/>
<evidence type="ECO:0000313" key="7">
    <source>
        <dbReference type="Proteomes" id="UP001596052"/>
    </source>
</evidence>
<dbReference type="CDD" id="cd02870">
    <property type="entry name" value="PseudoU_synth_RsuA_like"/>
    <property type="match status" value="1"/>
</dbReference>
<dbReference type="InterPro" id="IPR000748">
    <property type="entry name" value="PsdUridine_synth_RsuA/RluB/E/F"/>
</dbReference>
<name>A0ABW0KSX1_9BACT</name>
<evidence type="ECO:0000256" key="2">
    <source>
        <dbReference type="ARBA" id="ARBA00023235"/>
    </source>
</evidence>
<dbReference type="PROSITE" id="PS01149">
    <property type="entry name" value="PSI_RSU"/>
    <property type="match status" value="1"/>
</dbReference>
<keyword evidence="7" id="KW-1185">Reference proteome</keyword>
<dbReference type="GO" id="GO:0016853">
    <property type="term" value="F:isomerase activity"/>
    <property type="evidence" value="ECO:0007669"/>
    <property type="project" value="UniProtKB-KW"/>
</dbReference>
<accession>A0ABW0KSX1</accession>